<accession>A0A1B6BY39</accession>
<gene>
    <name evidence="2" type="ORF">g.17709</name>
</gene>
<name>A0A1B6BY39_9HEMI</name>
<dbReference type="EMBL" id="GEDC01031117">
    <property type="protein sequence ID" value="JAS06181.1"/>
    <property type="molecule type" value="Transcribed_RNA"/>
</dbReference>
<evidence type="ECO:0000313" key="2">
    <source>
        <dbReference type="EMBL" id="JAS06181.1"/>
    </source>
</evidence>
<protein>
    <submittedName>
        <fullName evidence="2">Uncharacterized protein</fullName>
    </submittedName>
</protein>
<organism evidence="2">
    <name type="scientific">Clastoptera arizonana</name>
    <name type="common">Arizona spittle bug</name>
    <dbReference type="NCBI Taxonomy" id="38151"/>
    <lineage>
        <taxon>Eukaryota</taxon>
        <taxon>Metazoa</taxon>
        <taxon>Ecdysozoa</taxon>
        <taxon>Arthropoda</taxon>
        <taxon>Hexapoda</taxon>
        <taxon>Insecta</taxon>
        <taxon>Pterygota</taxon>
        <taxon>Neoptera</taxon>
        <taxon>Paraneoptera</taxon>
        <taxon>Hemiptera</taxon>
        <taxon>Auchenorrhyncha</taxon>
        <taxon>Cercopoidea</taxon>
        <taxon>Clastopteridae</taxon>
        <taxon>Clastoptera</taxon>
    </lineage>
</organism>
<evidence type="ECO:0000256" key="1">
    <source>
        <dbReference type="SAM" id="MobiDB-lite"/>
    </source>
</evidence>
<feature type="region of interest" description="Disordered" evidence="1">
    <location>
        <begin position="1"/>
        <end position="29"/>
    </location>
</feature>
<sequence>MKRWESCCTDEGDYRSKSPVTDQGQRDRKEKHYSFFARWLRKGHDELRDGLVTYNWYKYPYWEDDKNTFNKFINPFAIGMFMAWASEIPGLNYEDVELSLKHGKQYIDTYKYCNKFYYEQ</sequence>
<proteinExistence type="predicted"/>
<reference evidence="2" key="1">
    <citation type="submission" date="2015-12" db="EMBL/GenBank/DDBJ databases">
        <title>De novo transcriptome assembly of four potential Pierce s Disease insect vectors from Arizona vineyards.</title>
        <authorList>
            <person name="Tassone E.E."/>
        </authorList>
    </citation>
    <scope>NUCLEOTIDE SEQUENCE</scope>
</reference>
<dbReference type="AlphaFoldDB" id="A0A1B6BY39"/>